<name>A0A813ICV9_POLGL</name>
<sequence length="128" mass="14031">MPTSGKKGQAGSCLLTQCLAHQLHDKIMSAGTVWSCERELRIGACRVPVHLQCRTRLLQQYEARRVQIETRSSARPSNDVPALRRRAVLRAQTSLASMCRASPGNSCSCSPSLYELDPHTCCTSQGSD</sequence>
<dbReference type="EMBL" id="CAJNNW010006223">
    <property type="protein sequence ID" value="CAE8648114.1"/>
    <property type="molecule type" value="Genomic_DNA"/>
</dbReference>
<protein>
    <submittedName>
        <fullName evidence="1">Uncharacterized protein</fullName>
    </submittedName>
</protein>
<organism evidence="1 2">
    <name type="scientific">Polarella glacialis</name>
    <name type="common">Dinoflagellate</name>
    <dbReference type="NCBI Taxonomy" id="89957"/>
    <lineage>
        <taxon>Eukaryota</taxon>
        <taxon>Sar</taxon>
        <taxon>Alveolata</taxon>
        <taxon>Dinophyceae</taxon>
        <taxon>Suessiales</taxon>
        <taxon>Suessiaceae</taxon>
        <taxon>Polarella</taxon>
    </lineage>
</organism>
<dbReference type="Proteomes" id="UP000626109">
    <property type="component" value="Unassembled WGS sequence"/>
</dbReference>
<evidence type="ECO:0000313" key="1">
    <source>
        <dbReference type="EMBL" id="CAE8648114.1"/>
    </source>
</evidence>
<accession>A0A813ICV9</accession>
<dbReference type="AlphaFoldDB" id="A0A813ICV9"/>
<proteinExistence type="predicted"/>
<evidence type="ECO:0000313" key="2">
    <source>
        <dbReference type="Proteomes" id="UP000626109"/>
    </source>
</evidence>
<reference evidence="1" key="1">
    <citation type="submission" date="2021-02" db="EMBL/GenBank/DDBJ databases">
        <authorList>
            <person name="Dougan E. K."/>
            <person name="Rhodes N."/>
            <person name="Thang M."/>
            <person name="Chan C."/>
        </authorList>
    </citation>
    <scope>NUCLEOTIDE SEQUENCE</scope>
</reference>
<gene>
    <name evidence="1" type="ORF">PGLA2088_LOCUS6283</name>
</gene>
<comment type="caution">
    <text evidence="1">The sequence shown here is derived from an EMBL/GenBank/DDBJ whole genome shotgun (WGS) entry which is preliminary data.</text>
</comment>